<evidence type="ECO:0000313" key="2">
    <source>
        <dbReference type="Proteomes" id="UP000634136"/>
    </source>
</evidence>
<dbReference type="Proteomes" id="UP000634136">
    <property type="component" value="Unassembled WGS sequence"/>
</dbReference>
<proteinExistence type="predicted"/>
<sequence>MEGGVRRERPRIKIGALTRVVRRSKREKLKKPNIPLKVEIETLSWWNRTVSPNSFFPGLHPLQGQRAVASEAMMCGGGGDEDKYPSPEDIDRISSAEIPDKNSDSELYELVVNFMIHGPCGAINRNSPSCEAAWRIFGSEIHHRQPYVDRLTFHLPNEQAIINEDHENLDHVMNKSTVNHSMFTTWMQANQDYEEARELTYSEFPTKFIYNSQERKWYPRKRGFSIGSQTTFLESKSLGAICFSILGGITSDRGAKKELCTIRDRAALKKEWKELKRFSKITTSK</sequence>
<dbReference type="EMBL" id="JAAIUW010000008">
    <property type="protein sequence ID" value="KAF7821818.1"/>
    <property type="molecule type" value="Genomic_DNA"/>
</dbReference>
<dbReference type="AlphaFoldDB" id="A0A834TGJ7"/>
<keyword evidence="2" id="KW-1185">Reference proteome</keyword>
<comment type="caution">
    <text evidence="1">The sequence shown here is derived from an EMBL/GenBank/DDBJ whole genome shotgun (WGS) entry which is preliminary data.</text>
</comment>
<gene>
    <name evidence="1" type="ORF">G2W53_027273</name>
</gene>
<evidence type="ECO:0000313" key="1">
    <source>
        <dbReference type="EMBL" id="KAF7821818.1"/>
    </source>
</evidence>
<dbReference type="OrthoDB" id="1735618at2759"/>
<protein>
    <submittedName>
        <fullName evidence="1">Uncharacterized protein</fullName>
    </submittedName>
</protein>
<name>A0A834TGJ7_9FABA</name>
<reference evidence="1" key="1">
    <citation type="submission" date="2020-09" db="EMBL/GenBank/DDBJ databases">
        <title>Genome-Enabled Discovery of Anthraquinone Biosynthesis in Senna tora.</title>
        <authorList>
            <person name="Kang S.-H."/>
            <person name="Pandey R.P."/>
            <person name="Lee C.-M."/>
            <person name="Sim J.-S."/>
            <person name="Jeong J.-T."/>
            <person name="Choi B.-S."/>
            <person name="Jung M."/>
            <person name="Ginzburg D."/>
            <person name="Zhao K."/>
            <person name="Won S.Y."/>
            <person name="Oh T.-J."/>
            <person name="Yu Y."/>
            <person name="Kim N.-H."/>
            <person name="Lee O.R."/>
            <person name="Lee T.-H."/>
            <person name="Bashyal P."/>
            <person name="Kim T.-S."/>
            <person name="Lee W.-H."/>
            <person name="Kawkins C."/>
            <person name="Kim C.-K."/>
            <person name="Kim J.S."/>
            <person name="Ahn B.O."/>
            <person name="Rhee S.Y."/>
            <person name="Sohng J.K."/>
        </authorList>
    </citation>
    <scope>NUCLEOTIDE SEQUENCE</scope>
    <source>
        <tissue evidence="1">Leaf</tissue>
    </source>
</reference>
<organism evidence="1 2">
    <name type="scientific">Senna tora</name>
    <dbReference type="NCBI Taxonomy" id="362788"/>
    <lineage>
        <taxon>Eukaryota</taxon>
        <taxon>Viridiplantae</taxon>
        <taxon>Streptophyta</taxon>
        <taxon>Embryophyta</taxon>
        <taxon>Tracheophyta</taxon>
        <taxon>Spermatophyta</taxon>
        <taxon>Magnoliopsida</taxon>
        <taxon>eudicotyledons</taxon>
        <taxon>Gunneridae</taxon>
        <taxon>Pentapetalae</taxon>
        <taxon>rosids</taxon>
        <taxon>fabids</taxon>
        <taxon>Fabales</taxon>
        <taxon>Fabaceae</taxon>
        <taxon>Caesalpinioideae</taxon>
        <taxon>Cassia clade</taxon>
        <taxon>Senna</taxon>
    </lineage>
</organism>
<accession>A0A834TGJ7</accession>